<keyword evidence="2" id="KW-1185">Reference proteome</keyword>
<reference evidence="2" key="1">
    <citation type="journal article" date="2022" name="Mol. Ecol. Resour.">
        <title>The genomes of chicory, endive, great burdock and yacon provide insights into Asteraceae palaeo-polyploidization history and plant inulin production.</title>
        <authorList>
            <person name="Fan W."/>
            <person name="Wang S."/>
            <person name="Wang H."/>
            <person name="Wang A."/>
            <person name="Jiang F."/>
            <person name="Liu H."/>
            <person name="Zhao H."/>
            <person name="Xu D."/>
            <person name="Zhang Y."/>
        </authorList>
    </citation>
    <scope>NUCLEOTIDE SEQUENCE [LARGE SCALE GENOMIC DNA]</scope>
    <source>
        <strain evidence="2">cv. Punajuju</strain>
    </source>
</reference>
<evidence type="ECO:0000313" key="2">
    <source>
        <dbReference type="Proteomes" id="UP001055811"/>
    </source>
</evidence>
<dbReference type="Proteomes" id="UP001055811">
    <property type="component" value="Linkage Group LG05"/>
</dbReference>
<comment type="caution">
    <text evidence="1">The sequence shown here is derived from an EMBL/GenBank/DDBJ whole genome shotgun (WGS) entry which is preliminary data.</text>
</comment>
<dbReference type="EMBL" id="CM042013">
    <property type="protein sequence ID" value="KAI3737636.1"/>
    <property type="molecule type" value="Genomic_DNA"/>
</dbReference>
<organism evidence="1 2">
    <name type="scientific">Cichorium intybus</name>
    <name type="common">Chicory</name>
    <dbReference type="NCBI Taxonomy" id="13427"/>
    <lineage>
        <taxon>Eukaryota</taxon>
        <taxon>Viridiplantae</taxon>
        <taxon>Streptophyta</taxon>
        <taxon>Embryophyta</taxon>
        <taxon>Tracheophyta</taxon>
        <taxon>Spermatophyta</taxon>
        <taxon>Magnoliopsida</taxon>
        <taxon>eudicotyledons</taxon>
        <taxon>Gunneridae</taxon>
        <taxon>Pentapetalae</taxon>
        <taxon>asterids</taxon>
        <taxon>campanulids</taxon>
        <taxon>Asterales</taxon>
        <taxon>Asteraceae</taxon>
        <taxon>Cichorioideae</taxon>
        <taxon>Cichorieae</taxon>
        <taxon>Cichoriinae</taxon>
        <taxon>Cichorium</taxon>
    </lineage>
</organism>
<name>A0ACB9CTT3_CICIN</name>
<accession>A0ACB9CTT3</accession>
<proteinExistence type="predicted"/>
<sequence length="201" mass="22360">MKSRPNILQALDSIGSPLILQVFWPSLVVSWAGCAQSEAQCAQKADLCTWSTVARGSTWFAALMSDLRRVVLHHNSKPNSNDQNQSFKKDRSEYLTFNKLNIENHFNPTRFGLPIWSKNERGMYLGLERGFGSEITQQMREIAIIKGVGSARNPTRVRQPDPGSTPQPDPGLTARPGFTLNPFLFPDGTRPGPHNSIRVSA</sequence>
<evidence type="ECO:0000313" key="1">
    <source>
        <dbReference type="EMBL" id="KAI3737636.1"/>
    </source>
</evidence>
<gene>
    <name evidence="1" type="ORF">L2E82_27645</name>
</gene>
<reference evidence="1 2" key="2">
    <citation type="journal article" date="2022" name="Mol. Ecol. Resour.">
        <title>The genomes of chicory, endive, great burdock and yacon provide insights into Asteraceae paleo-polyploidization history and plant inulin production.</title>
        <authorList>
            <person name="Fan W."/>
            <person name="Wang S."/>
            <person name="Wang H."/>
            <person name="Wang A."/>
            <person name="Jiang F."/>
            <person name="Liu H."/>
            <person name="Zhao H."/>
            <person name="Xu D."/>
            <person name="Zhang Y."/>
        </authorList>
    </citation>
    <scope>NUCLEOTIDE SEQUENCE [LARGE SCALE GENOMIC DNA]</scope>
    <source>
        <strain evidence="2">cv. Punajuju</strain>
        <tissue evidence="1">Leaves</tissue>
    </source>
</reference>
<protein>
    <submittedName>
        <fullName evidence="1">Uncharacterized protein</fullName>
    </submittedName>
</protein>